<dbReference type="Proteomes" id="UP000274082">
    <property type="component" value="Chromosome 3"/>
</dbReference>
<dbReference type="EMBL" id="CP029502">
    <property type="protein sequence ID" value="AYU75704.1"/>
    <property type="molecule type" value="Genomic_DNA"/>
</dbReference>
<accession>A0A3S5H532</accession>
<evidence type="ECO:0000313" key="1">
    <source>
        <dbReference type="EMBL" id="AYU75704.1"/>
    </source>
</evidence>
<evidence type="ECO:0000313" key="2">
    <source>
        <dbReference type="Proteomes" id="UP000274082"/>
    </source>
</evidence>
<dbReference type="VEuPathDB" id="TriTrypDB:LdCL_030007800"/>
<protein>
    <submittedName>
        <fullName evidence="1">Uncharacterized protein</fullName>
    </submittedName>
</protein>
<dbReference type="OrthoDB" id="2204368at2759"/>
<organism evidence="1 2">
    <name type="scientific">Leishmania donovani</name>
    <dbReference type="NCBI Taxonomy" id="5661"/>
    <lineage>
        <taxon>Eukaryota</taxon>
        <taxon>Discoba</taxon>
        <taxon>Euglenozoa</taxon>
        <taxon>Kinetoplastea</taxon>
        <taxon>Metakinetoplastina</taxon>
        <taxon>Trypanosomatida</taxon>
        <taxon>Trypanosomatidae</taxon>
        <taxon>Leishmaniinae</taxon>
        <taxon>Leishmania</taxon>
    </lineage>
</organism>
<dbReference type="VEuPathDB" id="TriTrypDB:LDHU3_03.0290"/>
<reference evidence="1 2" key="1">
    <citation type="journal article" date="2018" name="Sci. Rep.">
        <title>A complete Leishmania donovani reference genome identifies novel genetic variations associated with virulence.</title>
        <authorList>
            <person name="Lypaczewski P."/>
            <person name="Hoshizaki J."/>
            <person name="Zhang W.-W."/>
            <person name="McCall L.-I."/>
            <person name="Torcivia-Rodriguez J."/>
            <person name="Simonyan V."/>
            <person name="Kaur A."/>
            <person name="Dewar K."/>
            <person name="Matlashewski G."/>
        </authorList>
    </citation>
    <scope>NUCLEOTIDE SEQUENCE [LARGE SCALE GENOMIC DNA]</scope>
    <source>
        <strain evidence="1 2">LdCL</strain>
    </source>
</reference>
<name>A0A3S5H532_LEIDO</name>
<gene>
    <name evidence="1" type="ORF">LdCL_030007800</name>
</gene>
<keyword evidence="2" id="KW-1185">Reference proteome</keyword>
<proteinExistence type="predicted"/>
<dbReference type="AlphaFoldDB" id="A0A3S5H532"/>
<sequence length="148" mass="16693">MERDKVDATAGGLMRVNTGVFQACADALEKRYEAEVEASRHRRRCRRRACTSTRAACTMLPSSATLTRAALRSRGTTTARASTQVFHDECDLHAYTKSALNMLPRYRASSMLGPLGEYEKHQREMAYKDFTIRRDRGLVGQAMFLDLP</sequence>